<evidence type="ECO:0000256" key="1">
    <source>
        <dbReference type="ARBA" id="ARBA00004236"/>
    </source>
</evidence>
<dbReference type="GO" id="GO:0005886">
    <property type="term" value="C:plasma membrane"/>
    <property type="evidence" value="ECO:0007669"/>
    <property type="project" value="UniProtKB-SubCell"/>
</dbReference>
<keyword evidence="4 6" id="KW-0807">Transducer</keyword>
<dbReference type="SUPFAM" id="SSF58104">
    <property type="entry name" value="Methyl-accepting chemotaxis protein (MCP) signaling domain"/>
    <property type="match status" value="1"/>
</dbReference>
<feature type="compositionally biased region" description="Basic and acidic residues" evidence="7">
    <location>
        <begin position="563"/>
        <end position="580"/>
    </location>
</feature>
<dbReference type="OrthoDB" id="107771at2"/>
<organism evidence="11 12">
    <name type="scientific">Alteribacter keqinensis</name>
    <dbReference type="NCBI Taxonomy" id="2483800"/>
    <lineage>
        <taxon>Bacteria</taxon>
        <taxon>Bacillati</taxon>
        <taxon>Bacillota</taxon>
        <taxon>Bacilli</taxon>
        <taxon>Bacillales</taxon>
        <taxon>Bacillaceae</taxon>
        <taxon>Alteribacter</taxon>
    </lineage>
</organism>
<evidence type="ECO:0000259" key="9">
    <source>
        <dbReference type="PROSITE" id="PS50111"/>
    </source>
</evidence>
<dbReference type="InterPro" id="IPR004089">
    <property type="entry name" value="MCPsignal_dom"/>
</dbReference>
<sequence>MKFITLFKWLGALSLILAAAMVFVLISFYQSIQEYTGTTEREKEWQSLGAELTAASDYLTNQARQFAVTGDTVYYDNYWREVNETQTREAVISRLEEMNTPEEELALLEQASQMSDALVSTEDTALQAGLSGDLETATDLMFNDFYEEQKSMIMTPVEEFQQIVNTRASNEADGAQAHMNLLLMVAAIIIALFLFLISFTFITLYLRVLKKLPTIISFANRVAEGDLTIDLLNDDGKDEMAELSTSVNKMGLNLKALIVRIAASSSNVLQSSIKMNTNATATNQSALEMDQAFQYITEGTRHQLASSKEIRQTMDEMTAGIQRVAEFAGDLSERSVDVSNTSAQGQELVDQSVSQMEKINVNSEQAAEKVTALRNDSREISQIIQMITDIADQTNLLALNAAIEAARAGDAGRGFSVVAEEVRKLSEETRGSAGKIKSLITSIQTNMDASLEKIEEGAKETSEGTALIKKLDTMFVSIQKEIVALSTGVTDMSAISEEMSASSEEINASVQQMADTSTQSMETVTNASGHVDHQVKQSDEMTQSASELTSLAQDLRKEIEHFKYTESNREESISSKKLEISPEAAKQKSA</sequence>
<dbReference type="PANTHER" id="PTHR32089">
    <property type="entry name" value="METHYL-ACCEPTING CHEMOTAXIS PROTEIN MCPB"/>
    <property type="match status" value="1"/>
</dbReference>
<dbReference type="AlphaFoldDB" id="A0A3M7TLE7"/>
<dbReference type="PROSITE" id="PS50885">
    <property type="entry name" value="HAMP"/>
    <property type="match status" value="1"/>
</dbReference>
<dbReference type="PROSITE" id="PS50111">
    <property type="entry name" value="CHEMOTAXIS_TRANSDUC_2"/>
    <property type="match status" value="1"/>
</dbReference>
<dbReference type="CDD" id="cd11386">
    <property type="entry name" value="MCP_signal"/>
    <property type="match status" value="1"/>
</dbReference>
<reference evidence="11 12" key="1">
    <citation type="submission" date="2018-10" db="EMBL/GenBank/DDBJ databases">
        <title>Bacillus Keqinensis sp. nov., a moderately halophilic bacterium isolated from a saline-alkaline lake.</title>
        <authorList>
            <person name="Wang H."/>
        </authorList>
    </citation>
    <scope>NUCLEOTIDE SEQUENCE [LARGE SCALE GENOMIC DNA]</scope>
    <source>
        <strain evidence="11 12">KQ-3</strain>
    </source>
</reference>
<dbReference type="SMART" id="SM00283">
    <property type="entry name" value="MA"/>
    <property type="match status" value="1"/>
</dbReference>
<evidence type="ECO:0000313" key="12">
    <source>
        <dbReference type="Proteomes" id="UP000278746"/>
    </source>
</evidence>
<keyword evidence="8" id="KW-1133">Transmembrane helix</keyword>
<name>A0A3M7TLE7_9BACI</name>
<dbReference type="CDD" id="cd06225">
    <property type="entry name" value="HAMP"/>
    <property type="match status" value="1"/>
</dbReference>
<keyword evidence="2" id="KW-1003">Cell membrane</keyword>
<dbReference type="InterPro" id="IPR003660">
    <property type="entry name" value="HAMP_dom"/>
</dbReference>
<feature type="transmembrane region" description="Helical" evidence="8">
    <location>
        <begin position="6"/>
        <end position="29"/>
    </location>
</feature>
<evidence type="ECO:0000256" key="5">
    <source>
        <dbReference type="ARBA" id="ARBA00029447"/>
    </source>
</evidence>
<feature type="region of interest" description="Disordered" evidence="7">
    <location>
        <begin position="563"/>
        <end position="590"/>
    </location>
</feature>
<dbReference type="GO" id="GO:0007165">
    <property type="term" value="P:signal transduction"/>
    <property type="evidence" value="ECO:0007669"/>
    <property type="project" value="UniProtKB-KW"/>
</dbReference>
<proteinExistence type="inferred from homology"/>
<feature type="domain" description="Methyl-accepting transducer" evidence="9">
    <location>
        <begin position="278"/>
        <end position="514"/>
    </location>
</feature>
<evidence type="ECO:0000256" key="2">
    <source>
        <dbReference type="ARBA" id="ARBA00022475"/>
    </source>
</evidence>
<dbReference type="Gene3D" id="1.10.287.950">
    <property type="entry name" value="Methyl-accepting chemotaxis protein"/>
    <property type="match status" value="1"/>
</dbReference>
<dbReference type="PANTHER" id="PTHR32089:SF112">
    <property type="entry name" value="LYSOZYME-LIKE PROTEIN-RELATED"/>
    <property type="match status" value="1"/>
</dbReference>
<comment type="caution">
    <text evidence="11">The sequence shown here is derived from an EMBL/GenBank/DDBJ whole genome shotgun (WGS) entry which is preliminary data.</text>
</comment>
<dbReference type="SMART" id="SM00304">
    <property type="entry name" value="HAMP"/>
    <property type="match status" value="1"/>
</dbReference>
<keyword evidence="3 8" id="KW-0472">Membrane</keyword>
<accession>A0A3M7TLE7</accession>
<evidence type="ECO:0000256" key="3">
    <source>
        <dbReference type="ARBA" id="ARBA00023136"/>
    </source>
</evidence>
<dbReference type="Proteomes" id="UP000278746">
    <property type="component" value="Unassembled WGS sequence"/>
</dbReference>
<evidence type="ECO:0000259" key="10">
    <source>
        <dbReference type="PROSITE" id="PS50885"/>
    </source>
</evidence>
<feature type="domain" description="HAMP" evidence="10">
    <location>
        <begin position="206"/>
        <end position="259"/>
    </location>
</feature>
<evidence type="ECO:0000256" key="6">
    <source>
        <dbReference type="PROSITE-ProRule" id="PRU00284"/>
    </source>
</evidence>
<protein>
    <submittedName>
        <fullName evidence="11">HAMP domain-containing protein</fullName>
    </submittedName>
</protein>
<evidence type="ECO:0000256" key="8">
    <source>
        <dbReference type="SAM" id="Phobius"/>
    </source>
</evidence>
<keyword evidence="12" id="KW-1185">Reference proteome</keyword>
<dbReference type="Pfam" id="PF00015">
    <property type="entry name" value="MCPsignal"/>
    <property type="match status" value="1"/>
</dbReference>
<evidence type="ECO:0000256" key="4">
    <source>
        <dbReference type="ARBA" id="ARBA00023224"/>
    </source>
</evidence>
<dbReference type="RefSeq" id="WP_122901744.1">
    <property type="nucleotide sequence ID" value="NZ_RHIB01000004.1"/>
</dbReference>
<comment type="subcellular location">
    <subcellularLocation>
        <location evidence="1">Cell membrane</location>
    </subcellularLocation>
</comment>
<keyword evidence="8" id="KW-0812">Transmembrane</keyword>
<dbReference type="EMBL" id="RHIB01000004">
    <property type="protein sequence ID" value="RNA66291.1"/>
    <property type="molecule type" value="Genomic_DNA"/>
</dbReference>
<gene>
    <name evidence="11" type="ORF">EBO34_19425</name>
</gene>
<feature type="transmembrane region" description="Helical" evidence="8">
    <location>
        <begin position="181"/>
        <end position="206"/>
    </location>
</feature>
<evidence type="ECO:0000313" key="11">
    <source>
        <dbReference type="EMBL" id="RNA66291.1"/>
    </source>
</evidence>
<comment type="similarity">
    <text evidence="5">Belongs to the methyl-accepting chemotaxis (MCP) protein family.</text>
</comment>
<dbReference type="Pfam" id="PF00672">
    <property type="entry name" value="HAMP"/>
    <property type="match status" value="1"/>
</dbReference>
<evidence type="ECO:0000256" key="7">
    <source>
        <dbReference type="SAM" id="MobiDB-lite"/>
    </source>
</evidence>